<keyword evidence="3" id="KW-1185">Reference proteome</keyword>
<dbReference type="AlphaFoldDB" id="C5FW78"/>
<gene>
    <name evidence="2" type="ORF">MCYG_06981</name>
</gene>
<dbReference type="VEuPathDB" id="FungiDB:MCYG_06981"/>
<sequence length="505" mass="56389">MVLSKLLLACLAVTANLANAEVVAGSTPLVKYSSCNKMQQNQIYEAWFDALKIANEGKGGFGDWKGDAEIEYFGPPALNHPYQRGIQDLLTRAAGLYRPWWFKPTLSRIHARCDDWENKCQQRGLAVYSSHGCTEGEAICINFCDGFFDLPSLNDVINTARPLKDDDIVKLHMATYQSRGSSMLHGLFHLQDVSWPIHRPTDRLVRFETHEGKTVMAPAIGPYWTKVVARVDLLNTNNTSGFPINTDNLVQYSVAKYIHKNLNVHPYYPIALSKTLGQNNETQGPGWEVIDGKLQGNGTLISGHMLSAVDTQPLEWNNDTIAPFDQVFNDPNYLSHVVLPLEKFIEHDRYPQTFFTGGRMETSPNGSPQLTPKSNYTKGDENLHCANEEITDEGYVTVQFAEESIDDACSKLKDIALGPKNTGIQNSYEFIDAEKQHSALWAGAFWNTGDVGCQTDRNVAEDECKEQLRECLNGCQVDTTSVKKGGSRVNNCIIYRLGVERNPTL</sequence>
<evidence type="ECO:0000313" key="2">
    <source>
        <dbReference type="EMBL" id="EEQ34162.1"/>
    </source>
</evidence>
<dbReference type="OrthoDB" id="4410845at2759"/>
<protein>
    <recommendedName>
        <fullName evidence="4">Secreted protein</fullName>
    </recommendedName>
</protein>
<dbReference type="STRING" id="554155.C5FW78"/>
<accession>C5FW78</accession>
<dbReference type="OMA" id="GSRVNNC"/>
<dbReference type="EMBL" id="DS995706">
    <property type="protein sequence ID" value="EEQ34162.1"/>
    <property type="molecule type" value="Genomic_DNA"/>
</dbReference>
<dbReference type="Proteomes" id="UP000002035">
    <property type="component" value="Unassembled WGS sequence"/>
</dbReference>
<dbReference type="InterPro" id="IPR024079">
    <property type="entry name" value="MetalloPept_cat_dom_sf"/>
</dbReference>
<dbReference type="Gene3D" id="3.40.390.10">
    <property type="entry name" value="Collagenase (Catalytic Domain)"/>
    <property type="match status" value="1"/>
</dbReference>
<evidence type="ECO:0008006" key="4">
    <source>
        <dbReference type="Google" id="ProtNLM"/>
    </source>
</evidence>
<evidence type="ECO:0000313" key="3">
    <source>
        <dbReference type="Proteomes" id="UP000002035"/>
    </source>
</evidence>
<dbReference type="RefSeq" id="XP_002845017.1">
    <property type="nucleotide sequence ID" value="XM_002844971.1"/>
</dbReference>
<dbReference type="GeneID" id="9228243"/>
<dbReference type="SUPFAM" id="SSF55486">
    <property type="entry name" value="Metalloproteases ('zincins'), catalytic domain"/>
    <property type="match status" value="1"/>
</dbReference>
<reference evidence="3" key="1">
    <citation type="journal article" date="2012" name="MBio">
        <title>Comparative genome analysis of Trichophyton rubrum and related dermatophytes reveals candidate genes involved in infection.</title>
        <authorList>
            <person name="Martinez D.A."/>
            <person name="Oliver B.G."/>
            <person name="Graeser Y."/>
            <person name="Goldberg J.M."/>
            <person name="Li W."/>
            <person name="Martinez-Rossi N.M."/>
            <person name="Monod M."/>
            <person name="Shelest E."/>
            <person name="Barton R.C."/>
            <person name="Birch E."/>
            <person name="Brakhage A.A."/>
            <person name="Chen Z."/>
            <person name="Gurr S.J."/>
            <person name="Heiman D."/>
            <person name="Heitman J."/>
            <person name="Kosti I."/>
            <person name="Rossi A."/>
            <person name="Saif S."/>
            <person name="Samalova M."/>
            <person name="Saunders C.W."/>
            <person name="Shea T."/>
            <person name="Summerbell R.C."/>
            <person name="Xu J."/>
            <person name="Young S."/>
            <person name="Zeng Q."/>
            <person name="Birren B.W."/>
            <person name="Cuomo C.A."/>
            <person name="White T.C."/>
        </authorList>
    </citation>
    <scope>NUCLEOTIDE SEQUENCE [LARGE SCALE GENOMIC DNA]</scope>
    <source>
        <strain evidence="3">ATCC MYA-4605 / CBS 113480</strain>
    </source>
</reference>
<evidence type="ECO:0000256" key="1">
    <source>
        <dbReference type="SAM" id="SignalP"/>
    </source>
</evidence>
<dbReference type="HOGENOM" id="CLU_589311_0_0_1"/>
<feature type="signal peptide" evidence="1">
    <location>
        <begin position="1"/>
        <end position="20"/>
    </location>
</feature>
<proteinExistence type="predicted"/>
<dbReference type="eggNOG" id="ENOG502SU9A">
    <property type="taxonomic scope" value="Eukaryota"/>
</dbReference>
<keyword evidence="1" id="KW-0732">Signal</keyword>
<feature type="chain" id="PRO_5002949710" description="Secreted protein" evidence="1">
    <location>
        <begin position="21"/>
        <end position="505"/>
    </location>
</feature>
<dbReference type="GO" id="GO:0008237">
    <property type="term" value="F:metallopeptidase activity"/>
    <property type="evidence" value="ECO:0007669"/>
    <property type="project" value="InterPro"/>
</dbReference>
<name>C5FW78_ARTOC</name>
<organism evidence="2 3">
    <name type="scientific">Arthroderma otae (strain ATCC MYA-4605 / CBS 113480)</name>
    <name type="common">Microsporum canis</name>
    <dbReference type="NCBI Taxonomy" id="554155"/>
    <lineage>
        <taxon>Eukaryota</taxon>
        <taxon>Fungi</taxon>
        <taxon>Dikarya</taxon>
        <taxon>Ascomycota</taxon>
        <taxon>Pezizomycotina</taxon>
        <taxon>Eurotiomycetes</taxon>
        <taxon>Eurotiomycetidae</taxon>
        <taxon>Onygenales</taxon>
        <taxon>Arthrodermataceae</taxon>
        <taxon>Microsporum</taxon>
    </lineage>
</organism>